<comment type="caution">
    <text evidence="1">The sequence shown here is derived from an EMBL/GenBank/DDBJ whole genome shotgun (WGS) entry which is preliminary data.</text>
</comment>
<gene>
    <name evidence="1" type="ORF">MKW98_031812</name>
</gene>
<evidence type="ECO:0000313" key="1">
    <source>
        <dbReference type="EMBL" id="KAI3903158.1"/>
    </source>
</evidence>
<dbReference type="Proteomes" id="UP001202328">
    <property type="component" value="Unassembled WGS sequence"/>
</dbReference>
<organism evidence="1 2">
    <name type="scientific">Papaver atlanticum</name>
    <dbReference type="NCBI Taxonomy" id="357466"/>
    <lineage>
        <taxon>Eukaryota</taxon>
        <taxon>Viridiplantae</taxon>
        <taxon>Streptophyta</taxon>
        <taxon>Embryophyta</taxon>
        <taxon>Tracheophyta</taxon>
        <taxon>Spermatophyta</taxon>
        <taxon>Magnoliopsida</taxon>
        <taxon>Ranunculales</taxon>
        <taxon>Papaveraceae</taxon>
        <taxon>Papaveroideae</taxon>
        <taxon>Papaver</taxon>
    </lineage>
</organism>
<accession>A0AAD4SE01</accession>
<dbReference type="PANTHER" id="PTHR12780">
    <property type="entry name" value="RNA POLYMERASE III DNA DIRECTED , 39KD SUBUNIT-RELATED"/>
    <property type="match status" value="1"/>
</dbReference>
<reference evidence="1" key="1">
    <citation type="submission" date="2022-04" db="EMBL/GenBank/DDBJ databases">
        <title>A functionally conserved STORR gene fusion in Papaver species that diverged 16.8 million years ago.</title>
        <authorList>
            <person name="Catania T."/>
        </authorList>
    </citation>
    <scope>NUCLEOTIDE SEQUENCE</scope>
    <source>
        <strain evidence="1">S-188037</strain>
    </source>
</reference>
<proteinExistence type="predicted"/>
<evidence type="ECO:0000313" key="2">
    <source>
        <dbReference type="Proteomes" id="UP001202328"/>
    </source>
</evidence>
<dbReference type="EMBL" id="JAJJMB010011222">
    <property type="protein sequence ID" value="KAI3903158.1"/>
    <property type="molecule type" value="Genomic_DNA"/>
</dbReference>
<feature type="non-terminal residue" evidence="1">
    <location>
        <position position="1"/>
    </location>
</feature>
<dbReference type="InterPro" id="IPR016049">
    <property type="entry name" value="RNA_pol_Rpc34-like"/>
</dbReference>
<name>A0AAD4SE01_9MAGN</name>
<protein>
    <submittedName>
        <fullName evidence="1">Uncharacterized protein</fullName>
    </submittedName>
</protein>
<sequence length="103" mass="11326">SLVLDKKIMQEISTGKGDFAKFSPGEQCYRCTNRRGLPKTGALASIPCGVCPRLNECTPDGIISLPLVFTSRNGWILVNFANSRSEKKKRKASLLSILLIFPL</sequence>
<keyword evidence="2" id="KW-1185">Reference proteome</keyword>
<dbReference type="AlphaFoldDB" id="A0AAD4SE01"/>